<name>A0A834NZI2_VESPE</name>
<sequence length="96" mass="10498">MVTLGASSEPGVMRFYEIQSGLRDGLRAQLASIFDSNTLKQYPGPGAESRFNVLPGILSRVRKRLTTSRRREFRHRATALRMKRAGDASGSGGGSE</sequence>
<protein>
    <submittedName>
        <fullName evidence="1">Uncharacterized protein</fullName>
    </submittedName>
</protein>
<dbReference type="Proteomes" id="UP000600918">
    <property type="component" value="Unassembled WGS sequence"/>
</dbReference>
<organism evidence="1 2">
    <name type="scientific">Vespula pensylvanica</name>
    <name type="common">Western yellow jacket</name>
    <name type="synonym">Wasp</name>
    <dbReference type="NCBI Taxonomy" id="30213"/>
    <lineage>
        <taxon>Eukaryota</taxon>
        <taxon>Metazoa</taxon>
        <taxon>Ecdysozoa</taxon>
        <taxon>Arthropoda</taxon>
        <taxon>Hexapoda</taxon>
        <taxon>Insecta</taxon>
        <taxon>Pterygota</taxon>
        <taxon>Neoptera</taxon>
        <taxon>Endopterygota</taxon>
        <taxon>Hymenoptera</taxon>
        <taxon>Apocrita</taxon>
        <taxon>Aculeata</taxon>
        <taxon>Vespoidea</taxon>
        <taxon>Vespidae</taxon>
        <taxon>Vespinae</taxon>
        <taxon>Vespula</taxon>
    </lineage>
</organism>
<proteinExistence type="predicted"/>
<reference evidence="1" key="1">
    <citation type="journal article" date="2020" name="G3 (Bethesda)">
        <title>High-Quality Assemblies for Three Invasive Social Wasps from the &lt;i&gt;Vespula&lt;/i&gt; Genus.</title>
        <authorList>
            <person name="Harrop T.W.R."/>
            <person name="Guhlin J."/>
            <person name="McLaughlin G.M."/>
            <person name="Permina E."/>
            <person name="Stockwell P."/>
            <person name="Gilligan J."/>
            <person name="Le Lec M.F."/>
            <person name="Gruber M.A.M."/>
            <person name="Quinn O."/>
            <person name="Lovegrove M."/>
            <person name="Duncan E.J."/>
            <person name="Remnant E.J."/>
            <person name="Van Eeckhoven J."/>
            <person name="Graham B."/>
            <person name="Knapp R.A."/>
            <person name="Langford K.W."/>
            <person name="Kronenberg Z."/>
            <person name="Press M.O."/>
            <person name="Eacker S.M."/>
            <person name="Wilson-Rankin E.E."/>
            <person name="Purcell J."/>
            <person name="Lester P.J."/>
            <person name="Dearden P.K."/>
        </authorList>
    </citation>
    <scope>NUCLEOTIDE SEQUENCE</scope>
    <source>
        <strain evidence="1">Volc-1</strain>
    </source>
</reference>
<evidence type="ECO:0000313" key="1">
    <source>
        <dbReference type="EMBL" id="KAF7421733.1"/>
    </source>
</evidence>
<comment type="caution">
    <text evidence="1">The sequence shown here is derived from an EMBL/GenBank/DDBJ whole genome shotgun (WGS) entry which is preliminary data.</text>
</comment>
<accession>A0A834NZI2</accession>
<keyword evidence="2" id="KW-1185">Reference proteome</keyword>
<evidence type="ECO:0000313" key="2">
    <source>
        <dbReference type="Proteomes" id="UP000600918"/>
    </source>
</evidence>
<dbReference type="EMBL" id="JACSDY010000008">
    <property type="protein sequence ID" value="KAF7421733.1"/>
    <property type="molecule type" value="Genomic_DNA"/>
</dbReference>
<gene>
    <name evidence="1" type="ORF">H0235_009569</name>
</gene>
<dbReference type="AlphaFoldDB" id="A0A834NZI2"/>